<keyword evidence="7 8" id="KW-0464">Manganese</keyword>
<dbReference type="InterPro" id="IPR049132">
    <property type="entry name" value="FAN1-like_euk"/>
</dbReference>
<keyword evidence="6 8" id="KW-0460">Magnesium</keyword>
<dbReference type="Pfam" id="PF08774">
    <property type="entry name" value="VRR_NUC"/>
    <property type="match status" value="1"/>
</dbReference>
<reference evidence="10" key="1">
    <citation type="submission" date="2016-01" db="EMBL/GenBank/DDBJ databases">
        <title>Reference transcriptome for the parasite Schistocephalus solidus: insights into the molecular evolution of parasitism.</title>
        <authorList>
            <person name="Hebert F.O."/>
            <person name="Grambauer S."/>
            <person name="Barber I."/>
            <person name="Landry C.R."/>
            <person name="Aubin-Horth N."/>
        </authorList>
    </citation>
    <scope>NUCLEOTIDE SEQUENCE</scope>
</reference>
<keyword evidence="4 8" id="KW-0479">Metal-binding</keyword>
<name>A0A0V0J8C9_SCHSO</name>
<dbReference type="EMBL" id="GEEE01001855">
    <property type="protein sequence ID" value="JAP61370.1"/>
    <property type="molecule type" value="Transcribed_RNA"/>
</dbReference>
<dbReference type="GO" id="GO:0070336">
    <property type="term" value="F:flap-structured DNA binding"/>
    <property type="evidence" value="ECO:0007669"/>
    <property type="project" value="TreeGrafter"/>
</dbReference>
<accession>A0A0V0J8C9</accession>
<comment type="catalytic activity">
    <reaction evidence="1 8">
        <text>Hydrolytically removes 5'-nucleotides successively from the 3'-hydroxy termini of 3'-hydroxy-terminated oligonucleotides.</text>
        <dbReference type="EC" id="3.1.4.1"/>
    </reaction>
</comment>
<proteinExistence type="inferred from homology"/>
<dbReference type="EMBL" id="GEEE01023319">
    <property type="protein sequence ID" value="JAP39906.1"/>
    <property type="molecule type" value="Transcribed_RNA"/>
</dbReference>
<dbReference type="SMART" id="SM00990">
    <property type="entry name" value="VRR_NUC"/>
    <property type="match status" value="1"/>
</dbReference>
<dbReference type="EC" id="3.1.4.1" evidence="8"/>
<comment type="similarity">
    <text evidence="2 8">Belongs to the FAN1 family.</text>
</comment>
<dbReference type="PANTHER" id="PTHR15749">
    <property type="entry name" value="FANCONI-ASSOCIATED NUCLEASE 1"/>
    <property type="match status" value="1"/>
</dbReference>
<keyword evidence="8" id="KW-0234">DNA repair</keyword>
<evidence type="ECO:0000256" key="2">
    <source>
        <dbReference type="ARBA" id="ARBA00005533"/>
    </source>
</evidence>
<evidence type="ECO:0000256" key="6">
    <source>
        <dbReference type="ARBA" id="ARBA00022842"/>
    </source>
</evidence>
<dbReference type="CDD" id="cd22326">
    <property type="entry name" value="FAN1-like"/>
    <property type="match status" value="1"/>
</dbReference>
<keyword evidence="3 8" id="KW-0540">Nuclease</keyword>
<evidence type="ECO:0000256" key="8">
    <source>
        <dbReference type="RuleBase" id="RU365033"/>
    </source>
</evidence>
<dbReference type="GO" id="GO:0005634">
    <property type="term" value="C:nucleus"/>
    <property type="evidence" value="ECO:0007669"/>
    <property type="project" value="UniProtKB-SubCell"/>
</dbReference>
<dbReference type="AlphaFoldDB" id="A0A0V0J8C9"/>
<comment type="cofactor">
    <cofactor evidence="8">
        <name>Mg(2+)</name>
        <dbReference type="ChEBI" id="CHEBI:18420"/>
    </cofactor>
    <cofactor evidence="8">
        <name>Mn(2+)</name>
        <dbReference type="ChEBI" id="CHEBI:29035"/>
    </cofactor>
</comment>
<dbReference type="InterPro" id="IPR011856">
    <property type="entry name" value="tRNA_endonuc-like_dom_sf"/>
</dbReference>
<keyword evidence="8" id="KW-0227">DNA damage</keyword>
<dbReference type="InterPro" id="IPR014883">
    <property type="entry name" value="VRR_NUC"/>
</dbReference>
<feature type="non-terminal residue" evidence="10">
    <location>
        <position position="1"/>
    </location>
</feature>
<evidence type="ECO:0000256" key="5">
    <source>
        <dbReference type="ARBA" id="ARBA00022801"/>
    </source>
</evidence>
<evidence type="ECO:0000256" key="4">
    <source>
        <dbReference type="ARBA" id="ARBA00022723"/>
    </source>
</evidence>
<sequence>VLTSLVVCHMNEQENETPTPATQPYFVESFTFILEHLRQEKTFKHLFNDTDEAFISSFKNLTEDSQKVYLTLFRRSRGFFRQSKLRIDPTPGDLPAALIELSNQGFLSSDLSAFSDDQLINMLERKEVNDLAAAFKLPLKGSKNDLICSLLKISREKSILSFFGTKENRASRLRQLSLKALGTCYCLQEPPAAVFTRSILLFSIASDQSGPLTQPLSITAHLAGELYNLLQLRRGDVVYPAYALSRKSQLFRSRVELIKFFELYALRHELDCLILISNYELALERFDAKKKFVLSVLTDPSASRSDLPAFLQRFSAAYLACGVVRMAIGICERLRQYARAVSLIRALLYPVPTSKAHKPAPSVELLTLMGSRSACKLLLRFILDEGVHGGKHLECLTVVRSLLSITSDTPAPYLRAGCRLEVKRQVGRLLEAVARRGPVTTIPKSRKRKADKEWPAESTQNPLTMIHHLNEALVPSLKEAQTVRLTAPTNASSADLGTHRPHYLWTEYDNGATADGDPEPACSSLLITVEDWVLRHFIQNEGFEKGLHSESRVFTTLFGLLFYDLLFAKSPDDVFFSMRQTAPLDLFTDDFYATRQSAVETRLELIAKAERMTTAQLIFPSSPPPPSPSSPQLMGESDLEALFMDPVSHLITSVWTEHHGERCIGVSWDLFSNANEVMELFWCLGPQLVASCCRLLSTDYRNWHSGMPDLCLWSPSRLKAKLVEVKGPGDSLSCQQMVWIDKLLSFGADVVLCAVSAISRNFLNSKQ</sequence>
<gene>
    <name evidence="10" type="primary">FAN1</name>
    <name evidence="10" type="ORF">TR165580</name>
</gene>
<keyword evidence="5 8" id="KW-0378">Hydrolase</keyword>
<comment type="function">
    <text evidence="8">Nuclease required for the repair of DNA interstrand cross-links (ICL). Acts as a 5'-3' exonuclease that anchors at a cut end of DNA and cleaves DNA successively at every third nucleotide, allowing to excise an ICL from one strand through flanking incisions.</text>
</comment>
<dbReference type="GO" id="GO:0046872">
    <property type="term" value="F:metal ion binding"/>
    <property type="evidence" value="ECO:0007669"/>
    <property type="project" value="UniProtKB-KW"/>
</dbReference>
<organism evidence="10">
    <name type="scientific">Schistocephalus solidus</name>
    <name type="common">Tapeworm</name>
    <dbReference type="NCBI Taxonomy" id="70667"/>
    <lineage>
        <taxon>Eukaryota</taxon>
        <taxon>Metazoa</taxon>
        <taxon>Spiralia</taxon>
        <taxon>Lophotrochozoa</taxon>
        <taxon>Platyhelminthes</taxon>
        <taxon>Cestoda</taxon>
        <taxon>Eucestoda</taxon>
        <taxon>Diphyllobothriidea</taxon>
        <taxon>Diphyllobothriidae</taxon>
        <taxon>Schistocephalus</taxon>
    </lineage>
</organism>
<dbReference type="GO" id="GO:0008409">
    <property type="term" value="F:5'-3' exonuclease activity"/>
    <property type="evidence" value="ECO:0007669"/>
    <property type="project" value="TreeGrafter"/>
</dbReference>
<dbReference type="Gene3D" id="3.40.1350.10">
    <property type="match status" value="1"/>
</dbReference>
<evidence type="ECO:0000256" key="7">
    <source>
        <dbReference type="ARBA" id="ARBA00023211"/>
    </source>
</evidence>
<comment type="subcellular location">
    <subcellularLocation>
        <location evidence="8">Nucleus</location>
    </subcellularLocation>
</comment>
<feature type="domain" description="VRR-NUC" evidence="9">
    <location>
        <begin position="644"/>
        <end position="757"/>
    </location>
</feature>
<evidence type="ECO:0000259" key="9">
    <source>
        <dbReference type="SMART" id="SM00990"/>
    </source>
</evidence>
<dbReference type="InterPro" id="IPR049125">
    <property type="entry name" value="FAN1-like_WH"/>
</dbReference>
<dbReference type="InterPro" id="IPR033315">
    <property type="entry name" value="Fan1-like"/>
</dbReference>
<dbReference type="PANTHER" id="PTHR15749:SF4">
    <property type="entry name" value="FANCONI-ASSOCIATED NUCLEASE 1"/>
    <property type="match status" value="1"/>
</dbReference>
<keyword evidence="8" id="KW-0539">Nucleus</keyword>
<protein>
    <recommendedName>
        <fullName evidence="8">Fanconi-associated nuclease</fullName>
        <ecNumber evidence="8">3.1.4.1</ecNumber>
    </recommendedName>
</protein>
<dbReference type="Pfam" id="PF21315">
    <property type="entry name" value="FAN1_HTH"/>
    <property type="match status" value="1"/>
</dbReference>
<evidence type="ECO:0000313" key="10">
    <source>
        <dbReference type="EMBL" id="JAP61370.1"/>
    </source>
</evidence>
<evidence type="ECO:0000256" key="3">
    <source>
        <dbReference type="ARBA" id="ARBA00022722"/>
    </source>
</evidence>
<evidence type="ECO:0000256" key="1">
    <source>
        <dbReference type="ARBA" id="ARBA00000983"/>
    </source>
</evidence>
<dbReference type="GO" id="GO:0017108">
    <property type="term" value="F:5'-flap endonuclease activity"/>
    <property type="evidence" value="ECO:0007669"/>
    <property type="project" value="TreeGrafter"/>
</dbReference>
<dbReference type="GO" id="GO:0004528">
    <property type="term" value="F:phosphodiesterase I activity"/>
    <property type="evidence" value="ECO:0007669"/>
    <property type="project" value="UniProtKB-EC"/>
</dbReference>
<dbReference type="GO" id="GO:0036297">
    <property type="term" value="P:interstrand cross-link repair"/>
    <property type="evidence" value="ECO:0007669"/>
    <property type="project" value="InterPro"/>
</dbReference>